<gene>
    <name evidence="3" type="ORF">SSYM_1252</name>
</gene>
<dbReference type="HOGENOM" id="CLU_2384519_0_0_6"/>
<proteinExistence type="predicted"/>
<evidence type="ECO:0000313" key="4">
    <source>
        <dbReference type="Proteomes" id="UP000013568"/>
    </source>
</evidence>
<sequence>MSEDWLNYVGPVGSSCFTQLSGWCRFLGGFFVVFFSCLGFLNWRFFVVFSFMMVMLYRSWRLLGHWRSSCRSRSCGISSESSRRQTHSGSNDHR</sequence>
<protein>
    <recommendedName>
        <fullName evidence="5">Transmembrane protein</fullName>
    </recommendedName>
</protein>
<dbReference type="AlphaFoldDB" id="E9CLW2"/>
<dbReference type="Proteomes" id="UP000013568">
    <property type="component" value="Unassembled WGS sequence"/>
</dbReference>
<evidence type="ECO:0000256" key="2">
    <source>
        <dbReference type="SAM" id="Phobius"/>
    </source>
</evidence>
<reference evidence="4" key="1">
    <citation type="journal article" date="2011" name="Genome Biol. Evol.">
        <title>Massive genomic decay in Serratia symbiotica, a recently evolved symbiont of aphids.</title>
        <authorList>
            <person name="Burke G.R."/>
            <person name="Moran N.A."/>
        </authorList>
    </citation>
    <scope>NUCLEOTIDE SEQUENCE [LARGE SCALE GENOMIC DNA]</scope>
    <source>
        <strain evidence="4">Tucson</strain>
    </source>
</reference>
<feature type="transmembrane region" description="Helical" evidence="2">
    <location>
        <begin position="30"/>
        <end position="57"/>
    </location>
</feature>
<name>E9CLW2_9GAMM</name>
<evidence type="ECO:0000313" key="3">
    <source>
        <dbReference type="EMBL" id="EFW12624.1"/>
    </source>
</evidence>
<evidence type="ECO:0000256" key="1">
    <source>
        <dbReference type="SAM" id="MobiDB-lite"/>
    </source>
</evidence>
<keyword evidence="2" id="KW-0812">Transmembrane</keyword>
<organism evidence="3 4">
    <name type="scientific">Serratia symbiotica str. Tucson</name>
    <dbReference type="NCBI Taxonomy" id="914128"/>
    <lineage>
        <taxon>Bacteria</taxon>
        <taxon>Pseudomonadati</taxon>
        <taxon>Pseudomonadota</taxon>
        <taxon>Gammaproteobacteria</taxon>
        <taxon>Enterobacterales</taxon>
        <taxon>Yersiniaceae</taxon>
        <taxon>Serratia</taxon>
        <taxon>Serratia symbiotica</taxon>
    </lineage>
</organism>
<keyword evidence="2" id="KW-0472">Membrane</keyword>
<dbReference type="EMBL" id="GL636107">
    <property type="protein sequence ID" value="EFW12624.1"/>
    <property type="molecule type" value="Genomic_DNA"/>
</dbReference>
<keyword evidence="2" id="KW-1133">Transmembrane helix</keyword>
<keyword evidence="4" id="KW-1185">Reference proteome</keyword>
<feature type="region of interest" description="Disordered" evidence="1">
    <location>
        <begin position="72"/>
        <end position="94"/>
    </location>
</feature>
<accession>E9CLW2</accession>
<evidence type="ECO:0008006" key="5">
    <source>
        <dbReference type="Google" id="ProtNLM"/>
    </source>
</evidence>